<dbReference type="GO" id="GO:0005524">
    <property type="term" value="F:ATP binding"/>
    <property type="evidence" value="ECO:0007669"/>
    <property type="project" value="UniProtKB-KW"/>
</dbReference>
<dbReference type="SUPFAM" id="SSF52540">
    <property type="entry name" value="P-loop containing nucleoside triphosphate hydrolases"/>
    <property type="match status" value="1"/>
</dbReference>
<dbReference type="EMBL" id="PGGS01000075">
    <property type="protein sequence ID" value="PNH09870.1"/>
    <property type="molecule type" value="Genomic_DNA"/>
</dbReference>
<comment type="subcellular location">
    <subcellularLocation>
        <location evidence="1">Endomembrane system</location>
        <topology evidence="1">Multi-pass membrane protein</topology>
    </subcellularLocation>
</comment>
<comment type="caution">
    <text evidence="7">The sequence shown here is derived from an EMBL/GenBank/DDBJ whole genome shotgun (WGS) entry which is preliminary data.</text>
</comment>
<dbReference type="Gene3D" id="3.40.50.300">
    <property type="entry name" value="P-loop containing nucleotide triphosphate hydrolases"/>
    <property type="match status" value="1"/>
</dbReference>
<organism evidence="7 8">
    <name type="scientific">Tetrabaena socialis</name>
    <dbReference type="NCBI Taxonomy" id="47790"/>
    <lineage>
        <taxon>Eukaryota</taxon>
        <taxon>Viridiplantae</taxon>
        <taxon>Chlorophyta</taxon>
        <taxon>core chlorophytes</taxon>
        <taxon>Chlorophyceae</taxon>
        <taxon>CS clade</taxon>
        <taxon>Chlamydomonadales</taxon>
        <taxon>Tetrabaenaceae</taxon>
        <taxon>Tetrabaena</taxon>
    </lineage>
</organism>
<feature type="compositionally biased region" description="Gly residues" evidence="5">
    <location>
        <begin position="176"/>
        <end position="195"/>
    </location>
</feature>
<evidence type="ECO:0000256" key="3">
    <source>
        <dbReference type="ARBA" id="ARBA00022741"/>
    </source>
</evidence>
<dbReference type="GO" id="GO:0012505">
    <property type="term" value="C:endomembrane system"/>
    <property type="evidence" value="ECO:0007669"/>
    <property type="project" value="UniProtKB-SubCell"/>
</dbReference>
<reference evidence="7 8" key="1">
    <citation type="journal article" date="2017" name="Mol. Biol. Evol.">
        <title>The 4-celled Tetrabaena socialis nuclear genome reveals the essential components for genetic control of cell number at the origin of multicellularity in the volvocine lineage.</title>
        <authorList>
            <person name="Featherston J."/>
            <person name="Arakaki Y."/>
            <person name="Hanschen E.R."/>
            <person name="Ferris P.J."/>
            <person name="Michod R.E."/>
            <person name="Olson B.J.S.C."/>
            <person name="Nozaki H."/>
            <person name="Durand P.M."/>
        </authorList>
    </citation>
    <scope>NUCLEOTIDE SEQUENCE [LARGE SCALE GENOMIC DNA]</scope>
    <source>
        <strain evidence="7 8">NIES-571</strain>
    </source>
</reference>
<dbReference type="InterPro" id="IPR050173">
    <property type="entry name" value="ABC_transporter_C-like"/>
</dbReference>
<evidence type="ECO:0000256" key="1">
    <source>
        <dbReference type="ARBA" id="ARBA00004127"/>
    </source>
</evidence>
<gene>
    <name evidence="7" type="ORF">TSOC_003485</name>
</gene>
<evidence type="ECO:0000256" key="4">
    <source>
        <dbReference type="ARBA" id="ARBA00022840"/>
    </source>
</evidence>
<dbReference type="InterPro" id="IPR027417">
    <property type="entry name" value="P-loop_NTPase"/>
</dbReference>
<keyword evidence="4" id="KW-0067">ATP-binding</keyword>
<keyword evidence="8" id="KW-1185">Reference proteome</keyword>
<feature type="region of interest" description="Disordered" evidence="5">
    <location>
        <begin position="154"/>
        <end position="195"/>
    </location>
</feature>
<evidence type="ECO:0000256" key="5">
    <source>
        <dbReference type="SAM" id="MobiDB-lite"/>
    </source>
</evidence>
<keyword evidence="2" id="KW-0677">Repeat</keyword>
<feature type="region of interest" description="Disordered" evidence="5">
    <location>
        <begin position="58"/>
        <end position="88"/>
    </location>
</feature>
<evidence type="ECO:0000313" key="7">
    <source>
        <dbReference type="EMBL" id="PNH09870.1"/>
    </source>
</evidence>
<dbReference type="Proteomes" id="UP000236333">
    <property type="component" value="Unassembled WGS sequence"/>
</dbReference>
<protein>
    <submittedName>
        <fullName evidence="7">Multidrug resistance-associated protein 1</fullName>
    </submittedName>
</protein>
<dbReference type="PANTHER" id="PTHR24223">
    <property type="entry name" value="ATP-BINDING CASSETTE SUB-FAMILY C"/>
    <property type="match status" value="1"/>
</dbReference>
<dbReference type="GO" id="GO:0016887">
    <property type="term" value="F:ATP hydrolysis activity"/>
    <property type="evidence" value="ECO:0007669"/>
    <property type="project" value="InterPro"/>
</dbReference>
<dbReference type="OrthoDB" id="6500128at2759"/>
<dbReference type="AlphaFoldDB" id="A0A2J8ABH4"/>
<feature type="domain" description="ABC transporter" evidence="6">
    <location>
        <begin position="206"/>
        <end position="334"/>
    </location>
</feature>
<dbReference type="PANTHER" id="PTHR24223:SF443">
    <property type="entry name" value="MULTIDRUG-RESISTANCE LIKE PROTEIN 1, ISOFORM I"/>
    <property type="match status" value="1"/>
</dbReference>
<keyword evidence="3" id="KW-0547">Nucleotide-binding</keyword>
<sequence length="342" mass="34491">MVGFLSTLTVSWFGNLLKKGPTTAVWIAPRESLASGAAALGMRLQRAVTRRRDVDLMQYGSPYDSPRAAPYGRQPGADGGGAAGAERAARGKGAQAAVEGERVSLLGNGGSCGASDGTVLYGKGAGDRMAGKVQYDKEGSGDGDGRLFSVVVADESASEEGSSSRGGGAAAALYGKEGGGGGDGGDGGGDSGDDGGGLRAPFSLAAVELRVRPGQLVCVVGRVGCGKSSLLSAALGEMEAELGPGGVVGLGGRVAYVAQQAWVMNATLLENVTMGRPLDEGMWARCVEACALGPDLELLPAGRDTEIGEKGVNLSGGQKQRLALARAMYQGRRLHSVCLEAA</sequence>
<dbReference type="Pfam" id="PF00005">
    <property type="entry name" value="ABC_tran"/>
    <property type="match status" value="1"/>
</dbReference>
<accession>A0A2J8ABH4</accession>
<evidence type="ECO:0000256" key="2">
    <source>
        <dbReference type="ARBA" id="ARBA00022737"/>
    </source>
</evidence>
<dbReference type="InterPro" id="IPR003439">
    <property type="entry name" value="ABC_transporter-like_ATP-bd"/>
</dbReference>
<proteinExistence type="predicted"/>
<evidence type="ECO:0000259" key="6">
    <source>
        <dbReference type="Pfam" id="PF00005"/>
    </source>
</evidence>
<evidence type="ECO:0000313" key="8">
    <source>
        <dbReference type="Proteomes" id="UP000236333"/>
    </source>
</evidence>
<name>A0A2J8ABH4_9CHLO</name>
<feature type="compositionally biased region" description="Low complexity" evidence="5">
    <location>
        <begin position="154"/>
        <end position="163"/>
    </location>
</feature>
<dbReference type="GO" id="GO:0016020">
    <property type="term" value="C:membrane"/>
    <property type="evidence" value="ECO:0007669"/>
    <property type="project" value="TreeGrafter"/>
</dbReference>
<dbReference type="GO" id="GO:0042626">
    <property type="term" value="F:ATPase-coupled transmembrane transporter activity"/>
    <property type="evidence" value="ECO:0007669"/>
    <property type="project" value="TreeGrafter"/>
</dbReference>